<dbReference type="InterPro" id="IPR050560">
    <property type="entry name" value="MYB_TF"/>
</dbReference>
<dbReference type="SMART" id="SM00717">
    <property type="entry name" value="SANT"/>
    <property type="match status" value="2"/>
</dbReference>
<organism evidence="3 4">
    <name type="scientific">Cyclostephanos tholiformis</name>
    <dbReference type="NCBI Taxonomy" id="382380"/>
    <lineage>
        <taxon>Eukaryota</taxon>
        <taxon>Sar</taxon>
        <taxon>Stramenopiles</taxon>
        <taxon>Ochrophyta</taxon>
        <taxon>Bacillariophyta</taxon>
        <taxon>Coscinodiscophyceae</taxon>
        <taxon>Thalassiosirophycidae</taxon>
        <taxon>Stephanodiscales</taxon>
        <taxon>Stephanodiscaceae</taxon>
        <taxon>Cyclostephanos</taxon>
    </lineage>
</organism>
<dbReference type="SUPFAM" id="SSF46689">
    <property type="entry name" value="Homeodomain-like"/>
    <property type="match status" value="1"/>
</dbReference>
<dbReference type="InterPro" id="IPR001005">
    <property type="entry name" value="SANT/Myb"/>
</dbReference>
<dbReference type="Gene3D" id="1.10.10.60">
    <property type="entry name" value="Homeodomain-like"/>
    <property type="match status" value="2"/>
</dbReference>
<keyword evidence="4" id="KW-1185">Reference proteome</keyword>
<name>A0ABD3RVD5_9STRA</name>
<accession>A0ABD3RVD5</accession>
<evidence type="ECO:0000313" key="4">
    <source>
        <dbReference type="Proteomes" id="UP001530377"/>
    </source>
</evidence>
<dbReference type="PROSITE" id="PS51294">
    <property type="entry name" value="HTH_MYB"/>
    <property type="match status" value="2"/>
</dbReference>
<evidence type="ECO:0000313" key="3">
    <source>
        <dbReference type="EMBL" id="KAL3816185.1"/>
    </source>
</evidence>
<comment type="caution">
    <text evidence="3">The sequence shown here is derived from an EMBL/GenBank/DDBJ whole genome shotgun (WGS) entry which is preliminary data.</text>
</comment>
<dbReference type="InterPro" id="IPR017930">
    <property type="entry name" value="Myb_dom"/>
</dbReference>
<feature type="domain" description="HTH myb-type" evidence="2">
    <location>
        <begin position="214"/>
        <end position="264"/>
    </location>
</feature>
<gene>
    <name evidence="3" type="ORF">ACHAXA_007303</name>
</gene>
<dbReference type="Pfam" id="PF13921">
    <property type="entry name" value="Myb_DNA-bind_6"/>
    <property type="match status" value="1"/>
</dbReference>
<sequence>MRRGGEAPTVTCIYLCGDCLVGHDVAVQRASDGDWCFGEVKKYDSTLLHPFRMSFLDGKEEWVDVNPTPSSDYLKFLNSGQDRTLPCLEMKSDGSIGSFSSSSFSSMSIIDGVNDVPLFDDSNIFHVHSFTSFDSKERSPMPQFFGSMKETKKTKPKSAMMWTKAEDLNLQNVVNWFNETGKTIKWPEIAKHCGPRNGKQCRERWINHLSLSLRTDRWSPEEDAFLFMSFFRFGKSWCKIARFLKGRTDNGTKNRFHHLKRRLSKDFHRQMQKYSGMSSMMGEKSNVSTDGDSMDSIREKTRAVMTVLAAESKRIQYSHTKGHAYGPFVSVIDKTMMCKRCGLFIPSEQTGKTMCTATGWCEACTRIPPYVALDQLRECLELRRDDDFQMRV</sequence>
<reference evidence="3 4" key="1">
    <citation type="submission" date="2024-10" db="EMBL/GenBank/DDBJ databases">
        <title>Updated reference genomes for cyclostephanoid diatoms.</title>
        <authorList>
            <person name="Roberts W.R."/>
            <person name="Alverson A.J."/>
        </authorList>
    </citation>
    <scope>NUCLEOTIDE SEQUENCE [LARGE SCALE GENOMIC DNA]</scope>
    <source>
        <strain evidence="3 4">AJA228-03</strain>
    </source>
</reference>
<dbReference type="AlphaFoldDB" id="A0ABD3RVD5"/>
<evidence type="ECO:0000259" key="1">
    <source>
        <dbReference type="PROSITE" id="PS50090"/>
    </source>
</evidence>
<dbReference type="PANTHER" id="PTHR45614:SF232">
    <property type="entry name" value="TRANSCRIPTION FACTOR MYB3R-2"/>
    <property type="match status" value="1"/>
</dbReference>
<proteinExistence type="predicted"/>
<evidence type="ECO:0000259" key="2">
    <source>
        <dbReference type="PROSITE" id="PS51294"/>
    </source>
</evidence>
<feature type="domain" description="Myb-like" evidence="1">
    <location>
        <begin position="162"/>
        <end position="209"/>
    </location>
</feature>
<feature type="domain" description="Myb-like" evidence="1">
    <location>
        <begin position="210"/>
        <end position="260"/>
    </location>
</feature>
<dbReference type="CDD" id="cd00167">
    <property type="entry name" value="SANT"/>
    <property type="match status" value="2"/>
</dbReference>
<feature type="domain" description="HTH myb-type" evidence="2">
    <location>
        <begin position="185"/>
        <end position="213"/>
    </location>
</feature>
<dbReference type="Proteomes" id="UP001530377">
    <property type="component" value="Unassembled WGS sequence"/>
</dbReference>
<dbReference type="InterPro" id="IPR009057">
    <property type="entry name" value="Homeodomain-like_sf"/>
</dbReference>
<dbReference type="PANTHER" id="PTHR45614">
    <property type="entry name" value="MYB PROTEIN-RELATED"/>
    <property type="match status" value="1"/>
</dbReference>
<protein>
    <submittedName>
        <fullName evidence="3">Uncharacterized protein</fullName>
    </submittedName>
</protein>
<dbReference type="EMBL" id="JALLPB020000161">
    <property type="protein sequence ID" value="KAL3816185.1"/>
    <property type="molecule type" value="Genomic_DNA"/>
</dbReference>
<dbReference type="PROSITE" id="PS50090">
    <property type="entry name" value="MYB_LIKE"/>
    <property type="match status" value="2"/>
</dbReference>